<sequence length="158" mass="17262">MDIYGPMVRANCTNSVDSGRHRTLWKLCLTGFTPDEEGEYRLIQRYLTELEAHENISWVSYSLPAEPDLKVAIRGIPVDTTPEDIIAGLCVLSAFAEAARDVSSSRRSGAHRISSLQSTTWKNFSACPVSPWRRGVAGRAPHHPSGTHCTNATGPSPA</sequence>
<dbReference type="EMBL" id="CAJOBZ010000070">
    <property type="protein sequence ID" value="CAF4946430.1"/>
    <property type="molecule type" value="Genomic_DNA"/>
</dbReference>
<proteinExistence type="predicted"/>
<organism evidence="2 3">
    <name type="scientific">Pieris macdunnoughi</name>
    <dbReference type="NCBI Taxonomy" id="345717"/>
    <lineage>
        <taxon>Eukaryota</taxon>
        <taxon>Metazoa</taxon>
        <taxon>Ecdysozoa</taxon>
        <taxon>Arthropoda</taxon>
        <taxon>Hexapoda</taxon>
        <taxon>Insecta</taxon>
        <taxon>Pterygota</taxon>
        <taxon>Neoptera</taxon>
        <taxon>Endopterygota</taxon>
        <taxon>Lepidoptera</taxon>
        <taxon>Glossata</taxon>
        <taxon>Ditrysia</taxon>
        <taxon>Papilionoidea</taxon>
        <taxon>Pieridae</taxon>
        <taxon>Pierinae</taxon>
        <taxon>Pieris</taxon>
    </lineage>
</organism>
<gene>
    <name evidence="2" type="ORF">PMACD_LOCUS15214</name>
</gene>
<protein>
    <submittedName>
        <fullName evidence="2">Uncharacterized protein</fullName>
    </submittedName>
</protein>
<dbReference type="Proteomes" id="UP000663880">
    <property type="component" value="Unassembled WGS sequence"/>
</dbReference>
<dbReference type="AlphaFoldDB" id="A0A821XPQ5"/>
<comment type="caution">
    <text evidence="2">The sequence shown here is derived from an EMBL/GenBank/DDBJ whole genome shotgun (WGS) entry which is preliminary data.</text>
</comment>
<dbReference type="OrthoDB" id="6379801at2759"/>
<keyword evidence="3" id="KW-1185">Reference proteome</keyword>
<reference evidence="2" key="1">
    <citation type="submission" date="2021-02" db="EMBL/GenBank/DDBJ databases">
        <authorList>
            <person name="Steward A R."/>
        </authorList>
    </citation>
    <scope>NUCLEOTIDE SEQUENCE</scope>
</reference>
<accession>A0A821XPQ5</accession>
<name>A0A821XPQ5_9NEOP</name>
<evidence type="ECO:0000313" key="2">
    <source>
        <dbReference type="EMBL" id="CAF4946430.1"/>
    </source>
</evidence>
<feature type="compositionally biased region" description="Polar residues" evidence="1">
    <location>
        <begin position="147"/>
        <end position="158"/>
    </location>
</feature>
<evidence type="ECO:0000256" key="1">
    <source>
        <dbReference type="SAM" id="MobiDB-lite"/>
    </source>
</evidence>
<feature type="region of interest" description="Disordered" evidence="1">
    <location>
        <begin position="135"/>
        <end position="158"/>
    </location>
</feature>
<evidence type="ECO:0000313" key="3">
    <source>
        <dbReference type="Proteomes" id="UP000663880"/>
    </source>
</evidence>